<dbReference type="Pfam" id="PF18143">
    <property type="entry name" value="HAD_SAK_2"/>
    <property type="match status" value="1"/>
</dbReference>
<evidence type="ECO:0000313" key="1">
    <source>
        <dbReference type="EMBL" id="CAB4129886.1"/>
    </source>
</evidence>
<protein>
    <submittedName>
        <fullName evidence="1">Uncharacterized protein</fullName>
    </submittedName>
</protein>
<sequence length="190" mass="22042">MRIIVLDHDGVICLSGNWGSRFKKQTKAKRKLSQDVMTLPVDARFDNFDKKAIKVLNEILEQTGAEIVVSSDWKRWANVEEMGDYYEKQGIIKRPIDFTDTLLDGSRVTWNRNWDLEGTRSLEIQDWLANHPEVTHWVAIDDLEMGKTGLRYSMEYEHEWGLDNFVLTPLNNEGIKQLGIKEKVLSFLEG</sequence>
<accession>A0A6J5L9E3</accession>
<organism evidence="1">
    <name type="scientific">uncultured Caudovirales phage</name>
    <dbReference type="NCBI Taxonomy" id="2100421"/>
    <lineage>
        <taxon>Viruses</taxon>
        <taxon>Duplodnaviria</taxon>
        <taxon>Heunggongvirae</taxon>
        <taxon>Uroviricota</taxon>
        <taxon>Caudoviricetes</taxon>
        <taxon>Peduoviridae</taxon>
        <taxon>Maltschvirus</taxon>
        <taxon>Maltschvirus maltsch</taxon>
    </lineage>
</organism>
<proteinExistence type="predicted"/>
<dbReference type="EMBL" id="LR796235">
    <property type="protein sequence ID" value="CAB4129886.1"/>
    <property type="molecule type" value="Genomic_DNA"/>
</dbReference>
<gene>
    <name evidence="1" type="ORF">UFOVP117_148</name>
</gene>
<reference evidence="1" key="1">
    <citation type="submission" date="2020-04" db="EMBL/GenBank/DDBJ databases">
        <authorList>
            <person name="Chiriac C."/>
            <person name="Salcher M."/>
            <person name="Ghai R."/>
            <person name="Kavagutti S V."/>
        </authorList>
    </citation>
    <scope>NUCLEOTIDE SEQUENCE</scope>
</reference>
<name>A0A6J5L9E3_9CAUD</name>